<dbReference type="InterPro" id="IPR000415">
    <property type="entry name" value="Nitroreductase-like"/>
</dbReference>
<name>A0ABS7WRZ1_9BACT</name>
<dbReference type="EMBL" id="JACGBB010000005">
    <property type="protein sequence ID" value="MBZ7987141.1"/>
    <property type="molecule type" value="Genomic_DNA"/>
</dbReference>
<keyword evidence="4" id="KW-0288">FMN</keyword>
<dbReference type="SUPFAM" id="SSF55469">
    <property type="entry name" value="FMN-dependent nitroreductase-like"/>
    <property type="match status" value="1"/>
</dbReference>
<dbReference type="Proteomes" id="UP000786183">
    <property type="component" value="Unassembled WGS sequence"/>
</dbReference>
<dbReference type="RefSeq" id="WP_172229679.1">
    <property type="nucleotide sequence ID" value="NZ_CP035946.1"/>
</dbReference>
<comment type="caution">
    <text evidence="7">The sequence shown here is derived from an EMBL/GenBank/DDBJ whole genome shotgun (WGS) entry which is preliminary data.</text>
</comment>
<evidence type="ECO:0000259" key="6">
    <source>
        <dbReference type="Pfam" id="PF00881"/>
    </source>
</evidence>
<proteinExistence type="inferred from homology"/>
<accession>A0ABS7WRZ1</accession>
<keyword evidence="3" id="KW-0285">Flavoprotein</keyword>
<sequence>MNYLHLLQNRFACKEFNKEKVSTAKIHEILQAGVLSPSSLGLEPWTFYVLQSPEKIEKLKQFCNSKKQFETCAFAVILASKNNFEPQGQTVQKALKRREDFDKVYELYSPYLKRLESKNAHEYGALQCYIAATNMVNCAHTLGVDSCIIGGYDEESINKEFLPKDEFCALVLTFGYKASGQPKHKKMRFSFNEKVKFI</sequence>
<dbReference type="Gene3D" id="3.40.109.10">
    <property type="entry name" value="NADH Oxidase"/>
    <property type="match status" value="1"/>
</dbReference>
<feature type="domain" description="Nitroreductase" evidence="6">
    <location>
        <begin position="8"/>
        <end position="176"/>
    </location>
</feature>
<keyword evidence="8" id="KW-1185">Reference proteome</keyword>
<dbReference type="InterPro" id="IPR029479">
    <property type="entry name" value="Nitroreductase"/>
</dbReference>
<gene>
    <name evidence="7" type="ORF">AVCANL283_03295</name>
</gene>
<organism evidence="7 8">
    <name type="scientific">Campylobacter canadensis</name>
    <dbReference type="NCBI Taxonomy" id="449520"/>
    <lineage>
        <taxon>Bacteria</taxon>
        <taxon>Pseudomonadati</taxon>
        <taxon>Campylobacterota</taxon>
        <taxon>Epsilonproteobacteria</taxon>
        <taxon>Campylobacterales</taxon>
        <taxon>Campylobacteraceae</taxon>
        <taxon>Campylobacter</taxon>
    </lineage>
</organism>
<comment type="similarity">
    <text evidence="2">Belongs to the nitroreductase family.</text>
</comment>
<keyword evidence="5" id="KW-0560">Oxidoreductase</keyword>
<evidence type="ECO:0000313" key="7">
    <source>
        <dbReference type="EMBL" id="MBZ7987141.1"/>
    </source>
</evidence>
<evidence type="ECO:0000313" key="8">
    <source>
        <dbReference type="Proteomes" id="UP000786183"/>
    </source>
</evidence>
<comment type="cofactor">
    <cofactor evidence="1">
        <name>FMN</name>
        <dbReference type="ChEBI" id="CHEBI:58210"/>
    </cofactor>
</comment>
<evidence type="ECO:0000256" key="3">
    <source>
        <dbReference type="ARBA" id="ARBA00022630"/>
    </source>
</evidence>
<dbReference type="PANTHER" id="PTHR43673:SF2">
    <property type="entry name" value="NITROREDUCTASE"/>
    <property type="match status" value="1"/>
</dbReference>
<evidence type="ECO:0000256" key="4">
    <source>
        <dbReference type="ARBA" id="ARBA00022643"/>
    </source>
</evidence>
<evidence type="ECO:0000256" key="5">
    <source>
        <dbReference type="ARBA" id="ARBA00023002"/>
    </source>
</evidence>
<dbReference type="PANTHER" id="PTHR43673">
    <property type="entry name" value="NAD(P)H NITROREDUCTASE YDGI-RELATED"/>
    <property type="match status" value="1"/>
</dbReference>
<evidence type="ECO:0000256" key="1">
    <source>
        <dbReference type="ARBA" id="ARBA00001917"/>
    </source>
</evidence>
<dbReference type="Pfam" id="PF00881">
    <property type="entry name" value="Nitroreductase"/>
    <property type="match status" value="1"/>
</dbReference>
<protein>
    <submittedName>
        <fullName evidence="7">Nitroreductase family protein</fullName>
    </submittedName>
</protein>
<reference evidence="7 8" key="1">
    <citation type="submission" date="2020-07" db="EMBL/GenBank/DDBJ databases">
        <title>Transfer of Campylobacter canadensis to the novel genus Avispirillum gen. nov., that also includes two novel species recovered from migratory waterfowl: Avispirillum anseris sp. nov. and Avispirillum brantae sp. nov.</title>
        <authorList>
            <person name="Miller W.G."/>
            <person name="Chapman M.H."/>
            <person name="Yee E."/>
            <person name="Inglis G.D."/>
        </authorList>
    </citation>
    <scope>NUCLEOTIDE SEQUENCE [LARGE SCALE GENOMIC DNA]</scope>
    <source>
        <strain evidence="7 8">L283</strain>
    </source>
</reference>
<evidence type="ECO:0000256" key="2">
    <source>
        <dbReference type="ARBA" id="ARBA00007118"/>
    </source>
</evidence>